<evidence type="ECO:0000313" key="2">
    <source>
        <dbReference type="EMBL" id="SPO34724.1"/>
    </source>
</evidence>
<sequence length="210" mass="23308">MALRPSSSRSGLDLPDHDTQRHRSIDVEGRIKASWHSLNLRKVTRSGFIAYELDADLPITAAYATQYVLGVVVVVVVKLRAHLKAASPTIILEERRRRQRLEPSWGRRRPTRQTPRPYAGTALRQILFTPPDRPSRTSLSESKQAEVRRRSGKPEPGVAREPVWTDWLIDVDGETDRRCKGSRRARKKARHGKEAAGGAGGGGGGARVGP</sequence>
<proteinExistence type="predicted"/>
<feature type="compositionally biased region" description="Basic and acidic residues" evidence="1">
    <location>
        <begin position="14"/>
        <end position="23"/>
    </location>
</feature>
<feature type="compositionally biased region" description="Basic residues" evidence="1">
    <location>
        <begin position="180"/>
        <end position="191"/>
    </location>
</feature>
<dbReference type="EMBL" id="OOIP01000001">
    <property type="protein sequence ID" value="SPO34724.1"/>
    <property type="molecule type" value="Genomic_DNA"/>
</dbReference>
<evidence type="ECO:0000256" key="1">
    <source>
        <dbReference type="SAM" id="MobiDB-lite"/>
    </source>
</evidence>
<feature type="compositionally biased region" description="Basic and acidic residues" evidence="1">
    <location>
        <begin position="143"/>
        <end position="153"/>
    </location>
</feature>
<name>A0A5C3EQR9_9BASI</name>
<organism evidence="2 3">
    <name type="scientific">Pseudozyma flocculosa</name>
    <dbReference type="NCBI Taxonomy" id="84751"/>
    <lineage>
        <taxon>Eukaryota</taxon>
        <taxon>Fungi</taxon>
        <taxon>Dikarya</taxon>
        <taxon>Basidiomycota</taxon>
        <taxon>Ustilaginomycotina</taxon>
        <taxon>Ustilaginomycetes</taxon>
        <taxon>Ustilaginales</taxon>
        <taxon>Ustilaginaceae</taxon>
        <taxon>Pseudozyma</taxon>
    </lineage>
</organism>
<feature type="compositionally biased region" description="Polar residues" evidence="1">
    <location>
        <begin position="1"/>
        <end position="10"/>
    </location>
</feature>
<feature type="region of interest" description="Disordered" evidence="1">
    <location>
        <begin position="102"/>
        <end position="159"/>
    </location>
</feature>
<reference evidence="2 3" key="1">
    <citation type="submission" date="2018-03" db="EMBL/GenBank/DDBJ databases">
        <authorList>
            <person name="Guldener U."/>
        </authorList>
    </citation>
    <scope>NUCLEOTIDE SEQUENCE [LARGE SCALE GENOMIC DNA]</scope>
    <source>
        <strain evidence="2 3">DAOM196992</strain>
    </source>
</reference>
<feature type="compositionally biased region" description="Gly residues" evidence="1">
    <location>
        <begin position="195"/>
        <end position="210"/>
    </location>
</feature>
<protein>
    <submittedName>
        <fullName evidence="2">Uncharacterized protein</fullName>
    </submittedName>
</protein>
<accession>A0A5C3EQR9</accession>
<evidence type="ECO:0000313" key="3">
    <source>
        <dbReference type="Proteomes" id="UP000323386"/>
    </source>
</evidence>
<feature type="region of interest" description="Disordered" evidence="1">
    <location>
        <begin position="1"/>
        <end position="23"/>
    </location>
</feature>
<gene>
    <name evidence="2" type="ORF">PSFLO_00195</name>
</gene>
<keyword evidence="3" id="KW-1185">Reference proteome</keyword>
<dbReference type="AlphaFoldDB" id="A0A5C3EQR9"/>
<dbReference type="Proteomes" id="UP000323386">
    <property type="component" value="Unassembled WGS sequence"/>
</dbReference>
<feature type="region of interest" description="Disordered" evidence="1">
    <location>
        <begin position="175"/>
        <end position="210"/>
    </location>
</feature>